<feature type="non-terminal residue" evidence="2">
    <location>
        <position position="1"/>
    </location>
</feature>
<evidence type="ECO:0000313" key="3">
    <source>
        <dbReference type="Proteomes" id="UP000265520"/>
    </source>
</evidence>
<reference evidence="2 3" key="1">
    <citation type="journal article" date="2018" name="Front. Plant Sci.">
        <title>Red Clover (Trifolium pratense) and Zigzag Clover (T. medium) - A Picture of Genomic Similarities and Differences.</title>
        <authorList>
            <person name="Dluhosova J."/>
            <person name="Istvanek J."/>
            <person name="Nedelnik J."/>
            <person name="Repkova J."/>
        </authorList>
    </citation>
    <scope>NUCLEOTIDE SEQUENCE [LARGE SCALE GENOMIC DNA]</scope>
    <source>
        <strain evidence="3">cv. 10/8</strain>
        <tissue evidence="2">Leaf</tissue>
    </source>
</reference>
<proteinExistence type="predicted"/>
<name>A0A392P6Z1_9FABA</name>
<feature type="compositionally biased region" description="Basic and acidic residues" evidence="1">
    <location>
        <begin position="119"/>
        <end position="128"/>
    </location>
</feature>
<keyword evidence="3" id="KW-1185">Reference proteome</keyword>
<dbReference type="Proteomes" id="UP000265520">
    <property type="component" value="Unassembled WGS sequence"/>
</dbReference>
<feature type="compositionally biased region" description="Polar residues" evidence="1">
    <location>
        <begin position="77"/>
        <end position="86"/>
    </location>
</feature>
<feature type="non-terminal residue" evidence="2">
    <location>
        <position position="149"/>
    </location>
</feature>
<feature type="compositionally biased region" description="Basic and acidic residues" evidence="1">
    <location>
        <begin position="87"/>
        <end position="96"/>
    </location>
</feature>
<feature type="region of interest" description="Disordered" evidence="1">
    <location>
        <begin position="77"/>
        <end position="149"/>
    </location>
</feature>
<evidence type="ECO:0000313" key="2">
    <source>
        <dbReference type="EMBL" id="MCI07777.1"/>
    </source>
</evidence>
<protein>
    <submittedName>
        <fullName evidence="2">Telomeric repeat-binding factor</fullName>
    </submittedName>
</protein>
<comment type="caution">
    <text evidence="2">The sequence shown here is derived from an EMBL/GenBank/DDBJ whole genome shotgun (WGS) entry which is preliminary data.</text>
</comment>
<sequence>ASLIKDMYAAIVDDGSRDTTTSCSKIASMPIDEDSKIGESLQCSSMELENQELEDMNQEAHSEYHNANSYVANSQDDCQSINNNEANLKEAARSHEGGTTSNTVGVTLRRSKRKNFSPLKDHEPTEVTKRRRRNKWSESEVDNLRAGVL</sequence>
<organism evidence="2 3">
    <name type="scientific">Trifolium medium</name>
    <dbReference type="NCBI Taxonomy" id="97028"/>
    <lineage>
        <taxon>Eukaryota</taxon>
        <taxon>Viridiplantae</taxon>
        <taxon>Streptophyta</taxon>
        <taxon>Embryophyta</taxon>
        <taxon>Tracheophyta</taxon>
        <taxon>Spermatophyta</taxon>
        <taxon>Magnoliopsida</taxon>
        <taxon>eudicotyledons</taxon>
        <taxon>Gunneridae</taxon>
        <taxon>Pentapetalae</taxon>
        <taxon>rosids</taxon>
        <taxon>fabids</taxon>
        <taxon>Fabales</taxon>
        <taxon>Fabaceae</taxon>
        <taxon>Papilionoideae</taxon>
        <taxon>50 kb inversion clade</taxon>
        <taxon>NPAAA clade</taxon>
        <taxon>Hologalegina</taxon>
        <taxon>IRL clade</taxon>
        <taxon>Trifolieae</taxon>
        <taxon>Trifolium</taxon>
    </lineage>
</organism>
<dbReference type="EMBL" id="LXQA010066623">
    <property type="protein sequence ID" value="MCI07777.1"/>
    <property type="molecule type" value="Genomic_DNA"/>
</dbReference>
<evidence type="ECO:0000256" key="1">
    <source>
        <dbReference type="SAM" id="MobiDB-lite"/>
    </source>
</evidence>
<dbReference type="AlphaFoldDB" id="A0A392P6Z1"/>
<accession>A0A392P6Z1</accession>